<dbReference type="AlphaFoldDB" id="A0A1R3HMD8"/>
<accession>A0A1R3HMD8</accession>
<dbReference type="EMBL" id="AWWV01011581">
    <property type="protein sequence ID" value="OMO71546.1"/>
    <property type="molecule type" value="Genomic_DNA"/>
</dbReference>
<gene>
    <name evidence="1" type="ORF">CCACVL1_18166</name>
</gene>
<comment type="caution">
    <text evidence="1">The sequence shown here is derived from an EMBL/GenBank/DDBJ whole genome shotgun (WGS) entry which is preliminary data.</text>
</comment>
<evidence type="ECO:0000313" key="2">
    <source>
        <dbReference type="Proteomes" id="UP000188268"/>
    </source>
</evidence>
<reference evidence="1 2" key="1">
    <citation type="submission" date="2013-09" db="EMBL/GenBank/DDBJ databases">
        <title>Corchorus capsularis genome sequencing.</title>
        <authorList>
            <person name="Alam M."/>
            <person name="Haque M.S."/>
            <person name="Islam M.S."/>
            <person name="Emdad E.M."/>
            <person name="Islam M.M."/>
            <person name="Ahmed B."/>
            <person name="Halim A."/>
            <person name="Hossen Q.M.M."/>
            <person name="Hossain M.Z."/>
            <person name="Ahmed R."/>
            <person name="Khan M.M."/>
            <person name="Islam R."/>
            <person name="Rashid M.M."/>
            <person name="Khan S.A."/>
            <person name="Rahman M.S."/>
            <person name="Alam M."/>
        </authorList>
    </citation>
    <scope>NUCLEOTIDE SEQUENCE [LARGE SCALE GENOMIC DNA]</scope>
    <source>
        <strain evidence="2">cv. CVL-1</strain>
        <tissue evidence="1">Whole seedling</tissue>
    </source>
</reference>
<dbReference type="Gramene" id="OMO71546">
    <property type="protein sequence ID" value="OMO71546"/>
    <property type="gene ID" value="CCACVL1_18166"/>
</dbReference>
<keyword evidence="2" id="KW-1185">Reference proteome</keyword>
<organism evidence="1 2">
    <name type="scientific">Corchorus capsularis</name>
    <name type="common">Jute</name>
    <dbReference type="NCBI Taxonomy" id="210143"/>
    <lineage>
        <taxon>Eukaryota</taxon>
        <taxon>Viridiplantae</taxon>
        <taxon>Streptophyta</taxon>
        <taxon>Embryophyta</taxon>
        <taxon>Tracheophyta</taxon>
        <taxon>Spermatophyta</taxon>
        <taxon>Magnoliopsida</taxon>
        <taxon>eudicotyledons</taxon>
        <taxon>Gunneridae</taxon>
        <taxon>Pentapetalae</taxon>
        <taxon>rosids</taxon>
        <taxon>malvids</taxon>
        <taxon>Malvales</taxon>
        <taxon>Malvaceae</taxon>
        <taxon>Grewioideae</taxon>
        <taxon>Apeibeae</taxon>
        <taxon>Corchorus</taxon>
    </lineage>
</organism>
<proteinExistence type="predicted"/>
<evidence type="ECO:0000313" key="1">
    <source>
        <dbReference type="EMBL" id="OMO71546.1"/>
    </source>
</evidence>
<dbReference type="Proteomes" id="UP000188268">
    <property type="component" value="Unassembled WGS sequence"/>
</dbReference>
<name>A0A1R3HMD8_COCAP</name>
<protein>
    <submittedName>
        <fullName evidence="1">Uncharacterized protein</fullName>
    </submittedName>
</protein>
<sequence>MADNAGDQNVIQNMGRINPFIKNPFTRFYMCRACRDVPLVSLENRQFIDKELGAIICKDVNQMLFWDGFQVVFADTLEPFPLLIPTPGRPSTK</sequence>